<feature type="transmembrane region" description="Helical" evidence="9">
    <location>
        <begin position="81"/>
        <end position="104"/>
    </location>
</feature>
<comment type="function">
    <text evidence="8 9">Component of the signal peptidase complex (SPC) which catalyzes the cleavage of N-terminal signal sequences from nascent proteins as they are translocated into the lumen of the endoplasmic reticulum. Enhances the enzymatic activity of SPC and facilitates the interactions between different components of the translocation site.</text>
</comment>
<feature type="transmembrane region" description="Helical" evidence="9">
    <location>
        <begin position="57"/>
        <end position="75"/>
    </location>
</feature>
<dbReference type="Proteomes" id="UP000708148">
    <property type="component" value="Unassembled WGS sequence"/>
</dbReference>
<evidence type="ECO:0000256" key="4">
    <source>
        <dbReference type="ARBA" id="ARBA00022692"/>
    </source>
</evidence>
<evidence type="ECO:0000256" key="2">
    <source>
        <dbReference type="ARBA" id="ARBA00007324"/>
    </source>
</evidence>
<comment type="similarity">
    <text evidence="2 9">Belongs to the SPCS2 family.</text>
</comment>
<keyword evidence="5 9" id="KW-0256">Endoplasmic reticulum</keyword>
<organism evidence="10 11">
    <name type="scientific">Ostreobium quekettii</name>
    <dbReference type="NCBI Taxonomy" id="121088"/>
    <lineage>
        <taxon>Eukaryota</taxon>
        <taxon>Viridiplantae</taxon>
        <taxon>Chlorophyta</taxon>
        <taxon>core chlorophytes</taxon>
        <taxon>Ulvophyceae</taxon>
        <taxon>TCBD clade</taxon>
        <taxon>Bryopsidales</taxon>
        <taxon>Ostreobineae</taxon>
        <taxon>Ostreobiaceae</taxon>
        <taxon>Ostreobium</taxon>
    </lineage>
</organism>
<dbReference type="Pfam" id="PF06703">
    <property type="entry name" value="SPC25"/>
    <property type="match status" value="1"/>
</dbReference>
<keyword evidence="6 9" id="KW-1133">Transmembrane helix</keyword>
<dbReference type="PANTHER" id="PTHR13085">
    <property type="entry name" value="MICROSOMAL SIGNAL PEPTIDASE 25 KDA SUBUNIT"/>
    <property type="match status" value="1"/>
</dbReference>
<evidence type="ECO:0000256" key="3">
    <source>
        <dbReference type="ARBA" id="ARBA00017057"/>
    </source>
</evidence>
<dbReference type="InterPro" id="IPR009582">
    <property type="entry name" value="Spc2/SPCS2"/>
</dbReference>
<dbReference type="AlphaFoldDB" id="A0A8S1IRG4"/>
<evidence type="ECO:0000256" key="1">
    <source>
        <dbReference type="ARBA" id="ARBA00004477"/>
    </source>
</evidence>
<name>A0A8S1IRG4_9CHLO</name>
<dbReference type="OrthoDB" id="29558at2759"/>
<comment type="subcellular location">
    <subcellularLocation>
        <location evidence="1 9">Endoplasmic reticulum membrane</location>
        <topology evidence="1 9">Multi-pass membrane protein</topology>
    </subcellularLocation>
</comment>
<dbReference type="GO" id="GO:0008233">
    <property type="term" value="F:peptidase activity"/>
    <property type="evidence" value="ECO:0007669"/>
    <property type="project" value="UniProtKB-UniRule"/>
</dbReference>
<dbReference type="EMBL" id="CAJHUC010000482">
    <property type="protein sequence ID" value="CAD7696466.1"/>
    <property type="molecule type" value="Genomic_DNA"/>
</dbReference>
<sequence>MPPKRPTRVGGAAREDGEKQINLGDTSSAKHTLDEAATEEILLQGYKEDHFVSNVKIVLGAISIALALVSQFWPGKFHENWWLVLGCVVGYTLVTIILTVFCSVKEGNAFLFTKKKKKGTAGLTVSSTLPRFSDMYTLRIESTAKGDSRPAKESTNSITKYFHADGYLSSSAFQDDVTKLLHSFEHSTKD</sequence>
<accession>A0A8S1IRG4</accession>
<dbReference type="GO" id="GO:0006465">
    <property type="term" value="P:signal peptide processing"/>
    <property type="evidence" value="ECO:0007669"/>
    <property type="project" value="UniProtKB-UniRule"/>
</dbReference>
<reference evidence="10" key="1">
    <citation type="submission" date="2020-12" db="EMBL/GenBank/DDBJ databases">
        <authorList>
            <person name="Iha C."/>
        </authorList>
    </citation>
    <scope>NUCLEOTIDE SEQUENCE</scope>
</reference>
<dbReference type="PANTHER" id="PTHR13085:SF0">
    <property type="entry name" value="SIGNAL PEPTIDASE COMPLEX SUBUNIT 2"/>
    <property type="match status" value="1"/>
</dbReference>
<evidence type="ECO:0000256" key="6">
    <source>
        <dbReference type="ARBA" id="ARBA00022989"/>
    </source>
</evidence>
<evidence type="ECO:0000256" key="8">
    <source>
        <dbReference type="ARBA" id="ARBA00045608"/>
    </source>
</evidence>
<dbReference type="GO" id="GO:0005787">
    <property type="term" value="C:signal peptidase complex"/>
    <property type="evidence" value="ECO:0007669"/>
    <property type="project" value="UniProtKB-UniRule"/>
</dbReference>
<dbReference type="GO" id="GO:0045047">
    <property type="term" value="P:protein targeting to ER"/>
    <property type="evidence" value="ECO:0007669"/>
    <property type="project" value="TreeGrafter"/>
</dbReference>
<evidence type="ECO:0000313" key="10">
    <source>
        <dbReference type="EMBL" id="CAD7696466.1"/>
    </source>
</evidence>
<keyword evidence="11" id="KW-1185">Reference proteome</keyword>
<evidence type="ECO:0000256" key="7">
    <source>
        <dbReference type="ARBA" id="ARBA00023136"/>
    </source>
</evidence>
<protein>
    <recommendedName>
        <fullName evidence="3 9">Signal peptidase complex subunit 2</fullName>
    </recommendedName>
</protein>
<keyword evidence="7 9" id="KW-0472">Membrane</keyword>
<gene>
    <name evidence="10" type="ORF">OSTQU699_LOCUS1827</name>
</gene>
<evidence type="ECO:0000256" key="5">
    <source>
        <dbReference type="ARBA" id="ARBA00022824"/>
    </source>
</evidence>
<keyword evidence="4 9" id="KW-0812">Transmembrane</keyword>
<evidence type="ECO:0000256" key="9">
    <source>
        <dbReference type="RuleBase" id="RU368033"/>
    </source>
</evidence>
<evidence type="ECO:0000313" key="11">
    <source>
        <dbReference type="Proteomes" id="UP000708148"/>
    </source>
</evidence>
<comment type="caution">
    <text evidence="10">The sequence shown here is derived from an EMBL/GenBank/DDBJ whole genome shotgun (WGS) entry which is preliminary data.</text>
</comment>
<proteinExistence type="inferred from homology"/>